<proteinExistence type="inferred from homology"/>
<dbReference type="EMBL" id="CP080507">
    <property type="protein sequence ID" value="QYM80521.1"/>
    <property type="molecule type" value="Genomic_DNA"/>
</dbReference>
<dbReference type="RefSeq" id="WP_220165828.1">
    <property type="nucleotide sequence ID" value="NZ_CP080507.1"/>
</dbReference>
<keyword evidence="3 7" id="KW-0808">Transferase</keyword>
<dbReference type="UniPathway" id="UPA00664"/>
<dbReference type="NCBIfam" id="TIGR00544">
    <property type="entry name" value="lgt"/>
    <property type="match status" value="1"/>
</dbReference>
<evidence type="ECO:0000256" key="4">
    <source>
        <dbReference type="ARBA" id="ARBA00022692"/>
    </source>
</evidence>
<keyword evidence="2 7" id="KW-1003">Cell membrane</keyword>
<dbReference type="GO" id="GO:0042158">
    <property type="term" value="P:lipoprotein biosynthetic process"/>
    <property type="evidence" value="ECO:0007669"/>
    <property type="project" value="UniProtKB-UniRule"/>
</dbReference>
<evidence type="ECO:0000256" key="6">
    <source>
        <dbReference type="ARBA" id="ARBA00023136"/>
    </source>
</evidence>
<keyword evidence="9" id="KW-1185">Reference proteome</keyword>
<accession>A0A8F9TWP5</accession>
<feature type="transmembrane region" description="Helical" evidence="7">
    <location>
        <begin position="100"/>
        <end position="117"/>
    </location>
</feature>
<sequence length="278" mass="30910">MMFAYWVHHWDPFVVRFTGNFGIRYYGLAYLLGFLAAAWLLVRYAKAGRSAVPAAKVGDFMVALVIGVLVGGRLGYFLLYQSGDLFTHPLALFRVWEGGMASHGGFIGVALALVWYARRERVSFFHLADLVVSAAPLGLFFGRIANFINGELWGKISYVSWAVIFPESAAPGTPLNLIPPRHPSQLYEALLEGVLLFVLVQLRFWRSKITQLTPGRLCGEFLIAYAVVRAIGEIFREPDVGVSLVFGLSRGTFYSIFLVVGGVAMIAYSLRHRRPQAK</sequence>
<comment type="similarity">
    <text evidence="1 7">Belongs to the Lgt family.</text>
</comment>
<gene>
    <name evidence="7 8" type="primary">lgt</name>
    <name evidence="8" type="ORF">K0B96_07910</name>
</gene>
<dbReference type="PROSITE" id="PS01311">
    <property type="entry name" value="LGT"/>
    <property type="match status" value="1"/>
</dbReference>
<dbReference type="PANTHER" id="PTHR30589:SF0">
    <property type="entry name" value="PHOSPHATIDYLGLYCEROL--PROLIPOPROTEIN DIACYLGLYCERYL TRANSFERASE"/>
    <property type="match status" value="1"/>
</dbReference>
<protein>
    <recommendedName>
        <fullName evidence="7">Phosphatidylglycerol--prolipoprotein diacylglyceryl transferase</fullName>
        <ecNumber evidence="7">2.5.1.145</ecNumber>
    </recommendedName>
</protein>
<dbReference type="Pfam" id="PF01790">
    <property type="entry name" value="LGT"/>
    <property type="match status" value="1"/>
</dbReference>
<evidence type="ECO:0000256" key="3">
    <source>
        <dbReference type="ARBA" id="ARBA00022679"/>
    </source>
</evidence>
<feature type="transmembrane region" description="Helical" evidence="7">
    <location>
        <begin position="252"/>
        <end position="270"/>
    </location>
</feature>
<comment type="subcellular location">
    <subcellularLocation>
        <location evidence="7">Cell membrane</location>
        <topology evidence="7">Multi-pass membrane protein</topology>
    </subcellularLocation>
</comment>
<feature type="transmembrane region" description="Helical" evidence="7">
    <location>
        <begin position="57"/>
        <end position="80"/>
    </location>
</feature>
<evidence type="ECO:0000256" key="2">
    <source>
        <dbReference type="ARBA" id="ARBA00022475"/>
    </source>
</evidence>
<name>A0A8F9TWP5_9BACT</name>
<evidence type="ECO:0000313" key="9">
    <source>
        <dbReference type="Proteomes" id="UP000825051"/>
    </source>
</evidence>
<dbReference type="Proteomes" id="UP000825051">
    <property type="component" value="Chromosome"/>
</dbReference>
<dbReference type="InterPro" id="IPR001640">
    <property type="entry name" value="Lgt"/>
</dbReference>
<comment type="pathway">
    <text evidence="7">Protein modification; lipoprotein biosynthesis (diacylglyceryl transfer).</text>
</comment>
<evidence type="ECO:0000256" key="1">
    <source>
        <dbReference type="ARBA" id="ARBA00007150"/>
    </source>
</evidence>
<feature type="transmembrane region" description="Helical" evidence="7">
    <location>
        <begin position="124"/>
        <end position="145"/>
    </location>
</feature>
<dbReference type="GO" id="GO:0008961">
    <property type="term" value="F:phosphatidylglycerol-prolipoprotein diacylglyceryl transferase activity"/>
    <property type="evidence" value="ECO:0007669"/>
    <property type="project" value="UniProtKB-UniRule"/>
</dbReference>
<feature type="transmembrane region" description="Helical" evidence="7">
    <location>
        <begin position="23"/>
        <end position="45"/>
    </location>
</feature>
<dbReference type="GO" id="GO:0005886">
    <property type="term" value="C:plasma membrane"/>
    <property type="evidence" value="ECO:0007669"/>
    <property type="project" value="UniProtKB-SubCell"/>
</dbReference>
<dbReference type="PANTHER" id="PTHR30589">
    <property type="entry name" value="PROLIPOPROTEIN DIACYLGLYCERYL TRANSFERASE"/>
    <property type="match status" value="1"/>
</dbReference>
<dbReference type="KEGG" id="ole:K0B96_07910"/>
<feature type="binding site" evidence="7">
    <location>
        <position position="143"/>
    </location>
    <ligand>
        <name>a 1,2-diacyl-sn-glycero-3-phospho-(1'-sn-glycerol)</name>
        <dbReference type="ChEBI" id="CHEBI:64716"/>
    </ligand>
</feature>
<dbReference type="EC" id="2.5.1.145" evidence="7"/>
<comment type="function">
    <text evidence="7">Catalyzes the transfer of the diacylglyceryl group from phosphatidylglycerol to the sulfhydryl group of the N-terminal cysteine of a prolipoprotein, the first step in the formation of mature lipoproteins.</text>
</comment>
<keyword evidence="6 7" id="KW-0472">Membrane</keyword>
<evidence type="ECO:0000256" key="7">
    <source>
        <dbReference type="HAMAP-Rule" id="MF_01147"/>
    </source>
</evidence>
<evidence type="ECO:0000256" key="5">
    <source>
        <dbReference type="ARBA" id="ARBA00022989"/>
    </source>
</evidence>
<keyword evidence="5 7" id="KW-1133">Transmembrane helix</keyword>
<reference evidence="8" key="1">
    <citation type="submission" date="2021-08" db="EMBL/GenBank/DDBJ databases">
        <title>Genome of a novel bacterium of the phylum Verrucomicrobia, Oleiharenicola sp. KSB-15.</title>
        <authorList>
            <person name="Chung J.-H."/>
            <person name="Ahn J.-H."/>
            <person name="Yoon Y."/>
            <person name="Kim D.-Y."/>
            <person name="An S.-H."/>
            <person name="Park I."/>
            <person name="Yeon J."/>
        </authorList>
    </citation>
    <scope>NUCLEOTIDE SEQUENCE</scope>
    <source>
        <strain evidence="8">KSB-15</strain>
    </source>
</reference>
<evidence type="ECO:0000313" key="8">
    <source>
        <dbReference type="EMBL" id="QYM80521.1"/>
    </source>
</evidence>
<dbReference type="HAMAP" id="MF_01147">
    <property type="entry name" value="Lgt"/>
    <property type="match status" value="1"/>
</dbReference>
<dbReference type="AlphaFoldDB" id="A0A8F9TWP5"/>
<comment type="catalytic activity">
    <reaction evidence="7">
        <text>L-cysteinyl-[prolipoprotein] + a 1,2-diacyl-sn-glycero-3-phospho-(1'-sn-glycerol) = an S-1,2-diacyl-sn-glyceryl-L-cysteinyl-[prolipoprotein] + sn-glycerol 1-phosphate + H(+)</text>
        <dbReference type="Rhea" id="RHEA:56712"/>
        <dbReference type="Rhea" id="RHEA-COMP:14679"/>
        <dbReference type="Rhea" id="RHEA-COMP:14680"/>
        <dbReference type="ChEBI" id="CHEBI:15378"/>
        <dbReference type="ChEBI" id="CHEBI:29950"/>
        <dbReference type="ChEBI" id="CHEBI:57685"/>
        <dbReference type="ChEBI" id="CHEBI:64716"/>
        <dbReference type="ChEBI" id="CHEBI:140658"/>
        <dbReference type="EC" id="2.5.1.145"/>
    </reaction>
</comment>
<organism evidence="8 9">
    <name type="scientific">Horticoccus luteus</name>
    <dbReference type="NCBI Taxonomy" id="2862869"/>
    <lineage>
        <taxon>Bacteria</taxon>
        <taxon>Pseudomonadati</taxon>
        <taxon>Verrucomicrobiota</taxon>
        <taxon>Opitutia</taxon>
        <taxon>Opitutales</taxon>
        <taxon>Opitutaceae</taxon>
        <taxon>Horticoccus</taxon>
    </lineage>
</organism>
<keyword evidence="4 7" id="KW-0812">Transmembrane</keyword>